<reference evidence="1 2" key="1">
    <citation type="submission" date="2024-10" db="EMBL/GenBank/DDBJ databases">
        <title>The Natural Products Discovery Center: Release of the First 8490 Sequenced Strains for Exploring Actinobacteria Biosynthetic Diversity.</title>
        <authorList>
            <person name="Kalkreuter E."/>
            <person name="Kautsar S.A."/>
            <person name="Yang D."/>
            <person name="Bader C.D."/>
            <person name="Teijaro C.N."/>
            <person name="Fluegel L."/>
            <person name="Davis C.M."/>
            <person name="Simpson J.R."/>
            <person name="Lauterbach L."/>
            <person name="Steele A.D."/>
            <person name="Gui C."/>
            <person name="Meng S."/>
            <person name="Li G."/>
            <person name="Viehrig K."/>
            <person name="Ye F."/>
            <person name="Su P."/>
            <person name="Kiefer A.F."/>
            <person name="Nichols A."/>
            <person name="Cepeda A.J."/>
            <person name="Yan W."/>
            <person name="Fan B."/>
            <person name="Jiang Y."/>
            <person name="Adhikari A."/>
            <person name="Zheng C.-J."/>
            <person name="Schuster L."/>
            <person name="Cowan T.M."/>
            <person name="Smanski M.J."/>
            <person name="Chevrette M.G."/>
            <person name="De Carvalho L.P.S."/>
            <person name="Shen B."/>
        </authorList>
    </citation>
    <scope>NUCLEOTIDE SEQUENCE [LARGE SCALE GENOMIC DNA]</scope>
    <source>
        <strain evidence="1 2">NPDC017990</strain>
    </source>
</reference>
<gene>
    <name evidence="1" type="ORF">ACH4F9_24795</name>
</gene>
<proteinExistence type="predicted"/>
<dbReference type="RefSeq" id="WP_397714706.1">
    <property type="nucleotide sequence ID" value="NZ_JBIRGN010000004.1"/>
</dbReference>
<name>A0ABW7QY20_9ACTN</name>
<sequence>MAIAIESDSGGGLVLCGRVSVRRGGSDPLGDTGESEILWSHPPGKFWDAPLTEAAWAELSAPLRAAIARADAERLELERSRLTPRLRPTLTDPVYSLSARFAAWERLVRRLELPRGATDDPYPVVAYGNDLESRDALTRTMAGLPQKDSPLEQLLTALDARFDAATIPDPQGSLRPWVHRPDNIPEAELAPWWKRKPRHEPWH</sequence>
<evidence type="ECO:0000313" key="2">
    <source>
        <dbReference type="Proteomes" id="UP001610818"/>
    </source>
</evidence>
<organism evidence="1 2">
    <name type="scientific">Streptomyces longisporoflavus</name>
    <dbReference type="NCBI Taxonomy" id="28044"/>
    <lineage>
        <taxon>Bacteria</taxon>
        <taxon>Bacillati</taxon>
        <taxon>Actinomycetota</taxon>
        <taxon>Actinomycetes</taxon>
        <taxon>Kitasatosporales</taxon>
        <taxon>Streptomycetaceae</taxon>
        <taxon>Streptomyces</taxon>
    </lineage>
</organism>
<accession>A0ABW7QY20</accession>
<comment type="caution">
    <text evidence="1">The sequence shown here is derived from an EMBL/GenBank/DDBJ whole genome shotgun (WGS) entry which is preliminary data.</text>
</comment>
<keyword evidence="2" id="KW-1185">Reference proteome</keyword>
<dbReference type="EMBL" id="JBIRGQ010000004">
    <property type="protein sequence ID" value="MFH8548236.1"/>
    <property type="molecule type" value="Genomic_DNA"/>
</dbReference>
<evidence type="ECO:0000313" key="1">
    <source>
        <dbReference type="EMBL" id="MFH8548236.1"/>
    </source>
</evidence>
<protein>
    <submittedName>
        <fullName evidence="1">Uncharacterized protein</fullName>
    </submittedName>
</protein>
<dbReference type="Proteomes" id="UP001610818">
    <property type="component" value="Unassembled WGS sequence"/>
</dbReference>